<feature type="coiled-coil region" evidence="1">
    <location>
        <begin position="51"/>
        <end position="83"/>
    </location>
</feature>
<evidence type="ECO:0000313" key="4">
    <source>
        <dbReference type="Proteomes" id="UP000739284"/>
    </source>
</evidence>
<protein>
    <recommendedName>
        <fullName evidence="5">Holin family HP1 protein</fullName>
    </recommendedName>
</protein>
<feature type="transmembrane region" description="Helical" evidence="2">
    <location>
        <begin position="33"/>
        <end position="49"/>
    </location>
</feature>
<evidence type="ECO:0000256" key="2">
    <source>
        <dbReference type="SAM" id="Phobius"/>
    </source>
</evidence>
<evidence type="ECO:0008006" key="5">
    <source>
        <dbReference type="Google" id="ProtNLM"/>
    </source>
</evidence>
<dbReference type="Proteomes" id="UP000739284">
    <property type="component" value="Unassembled WGS sequence"/>
</dbReference>
<reference evidence="3 4" key="1">
    <citation type="submission" date="2021-03" db="EMBL/GenBank/DDBJ databases">
        <title>Five novel Rahnella species.</title>
        <authorList>
            <person name="Brady C."/>
            <person name="Asselin J."/>
            <person name="Beer S."/>
            <person name="Bruberg M.B."/>
            <person name="Crampton B."/>
            <person name="Venter S."/>
            <person name="Arnold D."/>
            <person name="Denman S."/>
        </authorList>
    </citation>
    <scope>NUCLEOTIDE SEQUENCE [LARGE SCALE GENOMIC DNA]</scope>
    <source>
        <strain evidence="3 4">FRB 231</strain>
    </source>
</reference>
<keyword evidence="2" id="KW-1133">Transmembrane helix</keyword>
<gene>
    <name evidence="3" type="ORF">J1784_12175</name>
</gene>
<keyword evidence="1" id="KW-0175">Coiled coil</keyword>
<accession>A0ABS6LGP5</accession>
<evidence type="ECO:0000256" key="1">
    <source>
        <dbReference type="SAM" id="Coils"/>
    </source>
</evidence>
<organism evidence="3 4">
    <name type="scientific">Rahnella ecdela</name>
    <dbReference type="NCBI Taxonomy" id="2816250"/>
    <lineage>
        <taxon>Bacteria</taxon>
        <taxon>Pseudomonadati</taxon>
        <taxon>Pseudomonadota</taxon>
        <taxon>Gammaproteobacteria</taxon>
        <taxon>Enterobacterales</taxon>
        <taxon>Yersiniaceae</taxon>
        <taxon>Rahnella</taxon>
    </lineage>
</organism>
<dbReference type="RefSeq" id="WP_217149441.1">
    <property type="nucleotide sequence ID" value="NZ_JAFMOY010000125.1"/>
</dbReference>
<name>A0ABS6LGP5_9GAMM</name>
<sequence>MKMNQHADNFFNGGTVLTMLSSIAGFITLERVYMATAVIGLIITLLGYLDKRRAIQEARKNDNERLKLERELNQATIDSLKHRHDTPAVKKYPEVSEGIKNVLEAAKD</sequence>
<proteinExistence type="predicted"/>
<keyword evidence="4" id="KW-1185">Reference proteome</keyword>
<evidence type="ECO:0000313" key="3">
    <source>
        <dbReference type="EMBL" id="MBU9845766.1"/>
    </source>
</evidence>
<comment type="caution">
    <text evidence="3">The sequence shown here is derived from an EMBL/GenBank/DDBJ whole genome shotgun (WGS) entry which is preliminary data.</text>
</comment>
<feature type="transmembrane region" description="Helical" evidence="2">
    <location>
        <begin position="9"/>
        <end position="27"/>
    </location>
</feature>
<dbReference type="EMBL" id="JAFMOY010000125">
    <property type="protein sequence ID" value="MBU9845766.1"/>
    <property type="molecule type" value="Genomic_DNA"/>
</dbReference>
<keyword evidence="2" id="KW-0472">Membrane</keyword>
<keyword evidence="2" id="KW-0812">Transmembrane</keyword>